<dbReference type="GO" id="GO:0043185">
    <property type="term" value="F:vascular endothelial growth factor receptor 3 binding"/>
    <property type="evidence" value="ECO:0007669"/>
    <property type="project" value="TreeGrafter"/>
</dbReference>
<name>A0A8T2MZY9_9TELE</name>
<dbReference type="InterPro" id="IPR004153">
    <property type="entry name" value="CXCXC_repeat"/>
</dbReference>
<dbReference type="GO" id="GO:0001938">
    <property type="term" value="P:positive regulation of endothelial cell proliferation"/>
    <property type="evidence" value="ECO:0007669"/>
    <property type="project" value="TreeGrafter"/>
</dbReference>
<dbReference type="Gene3D" id="2.10.90.10">
    <property type="entry name" value="Cystine-knot cytokines"/>
    <property type="match status" value="1"/>
</dbReference>
<dbReference type="GO" id="GO:0008083">
    <property type="term" value="F:growth factor activity"/>
    <property type="evidence" value="ECO:0007669"/>
    <property type="project" value="UniProtKB-KW"/>
</dbReference>
<feature type="compositionally biased region" description="Polar residues" evidence="6">
    <location>
        <begin position="364"/>
        <end position="373"/>
    </location>
</feature>
<dbReference type="GO" id="GO:0042056">
    <property type="term" value="F:chemoattractant activity"/>
    <property type="evidence" value="ECO:0007669"/>
    <property type="project" value="TreeGrafter"/>
</dbReference>
<evidence type="ECO:0000256" key="6">
    <source>
        <dbReference type="SAM" id="MobiDB-lite"/>
    </source>
</evidence>
<evidence type="ECO:0008006" key="10">
    <source>
        <dbReference type="Google" id="ProtNLM"/>
    </source>
</evidence>
<dbReference type="PANTHER" id="PTHR12025">
    <property type="entry name" value="VASCULAR ENDOTHELIAL GROWTH FACTOR"/>
    <property type="match status" value="1"/>
</dbReference>
<evidence type="ECO:0000313" key="9">
    <source>
        <dbReference type="Proteomes" id="UP000824540"/>
    </source>
</evidence>
<evidence type="ECO:0000256" key="7">
    <source>
        <dbReference type="SAM" id="SignalP"/>
    </source>
</evidence>
<dbReference type="InterPro" id="IPR050507">
    <property type="entry name" value="PDGF/VEGF_growth_factor"/>
</dbReference>
<dbReference type="EMBL" id="JAFBMS010000306">
    <property type="protein sequence ID" value="KAG9331681.1"/>
    <property type="molecule type" value="Genomic_DNA"/>
</dbReference>
<dbReference type="GO" id="GO:0005615">
    <property type="term" value="C:extracellular space"/>
    <property type="evidence" value="ECO:0007669"/>
    <property type="project" value="TreeGrafter"/>
</dbReference>
<feature type="signal peptide" evidence="7">
    <location>
        <begin position="1"/>
        <end position="20"/>
    </location>
</feature>
<feature type="region of interest" description="Disordered" evidence="6">
    <location>
        <begin position="364"/>
        <end position="390"/>
    </location>
</feature>
<dbReference type="GO" id="GO:0050930">
    <property type="term" value="P:induction of positive chemotaxis"/>
    <property type="evidence" value="ECO:0007669"/>
    <property type="project" value="TreeGrafter"/>
</dbReference>
<dbReference type="GO" id="GO:0038084">
    <property type="term" value="P:vascular endothelial growth factor signaling pathway"/>
    <property type="evidence" value="ECO:0007669"/>
    <property type="project" value="TreeGrafter"/>
</dbReference>
<keyword evidence="9" id="KW-1185">Reference proteome</keyword>
<evidence type="ECO:0000256" key="2">
    <source>
        <dbReference type="ARBA" id="ARBA00022525"/>
    </source>
</evidence>
<evidence type="ECO:0000256" key="5">
    <source>
        <dbReference type="ARBA" id="ARBA00023030"/>
    </source>
</evidence>
<keyword evidence="5" id="KW-0339">Growth factor</keyword>
<dbReference type="Pfam" id="PF03128">
    <property type="entry name" value="CXCXC"/>
    <property type="match status" value="1"/>
</dbReference>
<dbReference type="GO" id="GO:0048010">
    <property type="term" value="P:vascular endothelial growth factor receptor signaling pathway"/>
    <property type="evidence" value="ECO:0007669"/>
    <property type="project" value="TreeGrafter"/>
</dbReference>
<dbReference type="GO" id="GO:0045766">
    <property type="term" value="P:positive regulation of angiogenesis"/>
    <property type="evidence" value="ECO:0007669"/>
    <property type="project" value="TreeGrafter"/>
</dbReference>
<proteinExistence type="predicted"/>
<dbReference type="OrthoDB" id="9981160at2759"/>
<keyword evidence="4 7" id="KW-0732">Signal</keyword>
<evidence type="ECO:0000256" key="3">
    <source>
        <dbReference type="ARBA" id="ARBA00022657"/>
    </source>
</evidence>
<accession>A0A8T2MZY9</accession>
<keyword evidence="2" id="KW-0964">Secreted</keyword>
<comment type="caution">
    <text evidence="8">The sequence shown here is derived from an EMBL/GenBank/DDBJ whole genome shotgun (WGS) entry which is preliminary data.</text>
</comment>
<evidence type="ECO:0000256" key="1">
    <source>
        <dbReference type="ARBA" id="ARBA00004613"/>
    </source>
</evidence>
<feature type="chain" id="PRO_5035928469" description="Vascular endothelial growth factor C" evidence="7">
    <location>
        <begin position="21"/>
        <end position="410"/>
    </location>
</feature>
<gene>
    <name evidence="8" type="ORF">JZ751_018424</name>
</gene>
<comment type="subcellular location">
    <subcellularLocation>
        <location evidence="1">Secreted</location>
    </subcellularLocation>
</comment>
<sequence>MWMLFRAVVWIAPVLSLTSSFGFGQDYYEAAEDAEDTELRGIGPSGLEAVSNVDELLEALYPEYSLVQHCLRKRAHTTPYPARPHEDIWGSPLQAAHFKVDGTFEAIMEEMQRTACRPREVCVEVSKEYPESTSYFYLVQLTPQQTERTVIMATFINHTACDCQPKRPLHSIIRRAAAAHTLCSPPDTPCDLGLVWDPVGCQCILEDESALSTTELGPLDAALLALCGPNKVLDEEKCECVCQNGLTESSCGPGWRLDEATCECICEGQPAPGACPPNQRWDPELCGCVCSATCPRSQPLNPETCMCQCRESSQTCLLQGKKFNQQACRDAPFRIKAVIGYRVGAHAGSAPRGTTTATMSVTASPITSDQGSGTERVRDRTRTVTHTPHPYLFPWTDTDTHAQYPGQNRL</sequence>
<dbReference type="AlphaFoldDB" id="A0A8T2MZY9"/>
<dbReference type="Proteomes" id="UP000824540">
    <property type="component" value="Unassembled WGS sequence"/>
</dbReference>
<dbReference type="GO" id="GO:0002040">
    <property type="term" value="P:sprouting angiogenesis"/>
    <property type="evidence" value="ECO:0007669"/>
    <property type="project" value="TreeGrafter"/>
</dbReference>
<dbReference type="PANTHER" id="PTHR12025:SF3">
    <property type="entry name" value="VASCULAR ENDOTHELIAL GROWTH FACTOR C"/>
    <property type="match status" value="1"/>
</dbReference>
<protein>
    <recommendedName>
        <fullName evidence="10">Vascular endothelial growth factor C</fullName>
    </recommendedName>
</protein>
<keyword evidence="3" id="KW-0037">Angiogenesis</keyword>
<dbReference type="InterPro" id="IPR029034">
    <property type="entry name" value="Cystine-knot_cytokine"/>
</dbReference>
<reference evidence="8" key="1">
    <citation type="thesis" date="2021" institute="BYU ScholarsArchive" country="Provo, UT, USA">
        <title>Applications of and Algorithms for Genome Assembly and Genomic Analyses with an Emphasis on Marine Teleosts.</title>
        <authorList>
            <person name="Pickett B.D."/>
        </authorList>
    </citation>
    <scope>NUCLEOTIDE SEQUENCE</scope>
    <source>
        <strain evidence="8">HI-2016</strain>
    </source>
</reference>
<evidence type="ECO:0000256" key="4">
    <source>
        <dbReference type="ARBA" id="ARBA00022729"/>
    </source>
</evidence>
<evidence type="ECO:0000313" key="8">
    <source>
        <dbReference type="EMBL" id="KAG9331681.1"/>
    </source>
</evidence>
<organism evidence="8 9">
    <name type="scientific">Albula glossodonta</name>
    <name type="common">roundjaw bonefish</name>
    <dbReference type="NCBI Taxonomy" id="121402"/>
    <lineage>
        <taxon>Eukaryota</taxon>
        <taxon>Metazoa</taxon>
        <taxon>Chordata</taxon>
        <taxon>Craniata</taxon>
        <taxon>Vertebrata</taxon>
        <taxon>Euteleostomi</taxon>
        <taxon>Actinopterygii</taxon>
        <taxon>Neopterygii</taxon>
        <taxon>Teleostei</taxon>
        <taxon>Albuliformes</taxon>
        <taxon>Albulidae</taxon>
        <taxon>Albula</taxon>
    </lineage>
</organism>
<dbReference type="SUPFAM" id="SSF57501">
    <property type="entry name" value="Cystine-knot cytokines"/>
    <property type="match status" value="1"/>
</dbReference>
<dbReference type="GO" id="GO:0001666">
    <property type="term" value="P:response to hypoxia"/>
    <property type="evidence" value="ECO:0007669"/>
    <property type="project" value="TreeGrafter"/>
</dbReference>
<dbReference type="GO" id="GO:0060754">
    <property type="term" value="P:positive regulation of mast cell chemotaxis"/>
    <property type="evidence" value="ECO:0007669"/>
    <property type="project" value="TreeGrafter"/>
</dbReference>